<name>A0A9X3X6Q9_9BACT</name>
<comment type="caution">
    <text evidence="1">The sequence shown here is derived from an EMBL/GenBank/DDBJ whole genome shotgun (WGS) entry which is preliminary data.</text>
</comment>
<dbReference type="AlphaFoldDB" id="A0A9X3X6Q9"/>
<evidence type="ECO:0000313" key="2">
    <source>
        <dbReference type="Proteomes" id="UP001151081"/>
    </source>
</evidence>
<protein>
    <submittedName>
        <fullName evidence="1">Uncharacterized protein</fullName>
    </submittedName>
</protein>
<dbReference type="RefSeq" id="WP_272421888.1">
    <property type="nucleotide sequence ID" value="NZ_JAGTJJ010000023.1"/>
</dbReference>
<evidence type="ECO:0000313" key="1">
    <source>
        <dbReference type="EMBL" id="MDC3984794.1"/>
    </source>
</evidence>
<sequence>MLKLAVNRNKNELMCNAYANYMNKWLVTPMFILPNPQKAAPYPCATTGCKDASGASVSCVNEVGEGIPDQMDTVF</sequence>
<dbReference type="EMBL" id="JAGTJJ010000023">
    <property type="protein sequence ID" value="MDC3984794.1"/>
    <property type="molecule type" value="Genomic_DNA"/>
</dbReference>
<gene>
    <name evidence="1" type="ORF">KEG57_30210</name>
</gene>
<keyword evidence="2" id="KW-1185">Reference proteome</keyword>
<reference evidence="1 2" key="1">
    <citation type="submission" date="2021-04" db="EMBL/GenBank/DDBJ databases">
        <title>Genome analysis of Polyangium sp.</title>
        <authorList>
            <person name="Li Y."/>
            <person name="Wang J."/>
        </authorList>
    </citation>
    <scope>NUCLEOTIDE SEQUENCE [LARGE SCALE GENOMIC DNA]</scope>
    <source>
        <strain evidence="1 2">SDU14</strain>
    </source>
</reference>
<organism evidence="1 2">
    <name type="scientific">Polyangium jinanense</name>
    <dbReference type="NCBI Taxonomy" id="2829994"/>
    <lineage>
        <taxon>Bacteria</taxon>
        <taxon>Pseudomonadati</taxon>
        <taxon>Myxococcota</taxon>
        <taxon>Polyangia</taxon>
        <taxon>Polyangiales</taxon>
        <taxon>Polyangiaceae</taxon>
        <taxon>Polyangium</taxon>
    </lineage>
</organism>
<accession>A0A9X3X6Q9</accession>
<proteinExistence type="predicted"/>
<dbReference type="Proteomes" id="UP001151081">
    <property type="component" value="Unassembled WGS sequence"/>
</dbReference>